<dbReference type="GeneID" id="87863532"/>
<comment type="caution">
    <text evidence="2">The sequence shown here is derived from an EMBL/GenBank/DDBJ whole genome shotgun (WGS) entry which is preliminary data.</text>
</comment>
<dbReference type="AlphaFoldDB" id="A0AAE0MVX2"/>
<evidence type="ECO:0000313" key="3">
    <source>
        <dbReference type="Proteomes" id="UP001278500"/>
    </source>
</evidence>
<reference evidence="2" key="2">
    <citation type="submission" date="2023-06" db="EMBL/GenBank/DDBJ databases">
        <authorList>
            <consortium name="Lawrence Berkeley National Laboratory"/>
            <person name="Haridas S."/>
            <person name="Hensen N."/>
            <person name="Bonometti L."/>
            <person name="Westerberg I."/>
            <person name="Brannstrom I.O."/>
            <person name="Guillou S."/>
            <person name="Cros-Aarteil S."/>
            <person name="Calhoun S."/>
            <person name="Kuo A."/>
            <person name="Mondo S."/>
            <person name="Pangilinan J."/>
            <person name="Riley R."/>
            <person name="Labutti K."/>
            <person name="Andreopoulos B."/>
            <person name="Lipzen A."/>
            <person name="Chen C."/>
            <person name="Yanf M."/>
            <person name="Daum C."/>
            <person name="Ng V."/>
            <person name="Clum A."/>
            <person name="Steindorff A."/>
            <person name="Ohm R."/>
            <person name="Martin F."/>
            <person name="Silar P."/>
            <person name="Natvig D."/>
            <person name="Lalanne C."/>
            <person name="Gautier V."/>
            <person name="Ament-Velasquez S.L."/>
            <person name="Kruys A."/>
            <person name="Hutchinson M.I."/>
            <person name="Powell A.J."/>
            <person name="Barry K."/>
            <person name="Miller A.N."/>
            <person name="Grigoriev I.V."/>
            <person name="Debuchy R."/>
            <person name="Gladieux P."/>
            <person name="Thoren M.H."/>
            <person name="Johannesson H."/>
        </authorList>
    </citation>
    <scope>NUCLEOTIDE SEQUENCE</scope>
    <source>
        <strain evidence="2">CBS 560.94</strain>
    </source>
</reference>
<name>A0AAE0MVX2_9PEZI</name>
<protein>
    <submittedName>
        <fullName evidence="2">Uncharacterized protein</fullName>
    </submittedName>
</protein>
<accession>A0AAE0MVX2</accession>
<keyword evidence="1" id="KW-0812">Transmembrane</keyword>
<evidence type="ECO:0000256" key="1">
    <source>
        <dbReference type="SAM" id="Phobius"/>
    </source>
</evidence>
<keyword evidence="3" id="KW-1185">Reference proteome</keyword>
<organism evidence="2 3">
    <name type="scientific">Neurospora tetraspora</name>
    <dbReference type="NCBI Taxonomy" id="94610"/>
    <lineage>
        <taxon>Eukaryota</taxon>
        <taxon>Fungi</taxon>
        <taxon>Dikarya</taxon>
        <taxon>Ascomycota</taxon>
        <taxon>Pezizomycotina</taxon>
        <taxon>Sordariomycetes</taxon>
        <taxon>Sordariomycetidae</taxon>
        <taxon>Sordariales</taxon>
        <taxon>Sordariaceae</taxon>
        <taxon>Neurospora</taxon>
    </lineage>
</organism>
<proteinExistence type="predicted"/>
<dbReference type="RefSeq" id="XP_062684755.1">
    <property type="nucleotide sequence ID" value="XM_062826378.1"/>
</dbReference>
<keyword evidence="1" id="KW-0472">Membrane</keyword>
<dbReference type="EMBL" id="JAUEPP010000002">
    <property type="protein sequence ID" value="KAK3351460.1"/>
    <property type="molecule type" value="Genomic_DNA"/>
</dbReference>
<evidence type="ECO:0000313" key="2">
    <source>
        <dbReference type="EMBL" id="KAK3351460.1"/>
    </source>
</evidence>
<gene>
    <name evidence="2" type="ORF">B0H65DRAFT_457961</name>
</gene>
<sequence>MQARARQLLYLLPVSLYCTQSPCARLLWISMGEVARFRNPPSIHCPFLYRASIDGMALAYFVLFPSLCHLSFLRSFLRSDG</sequence>
<dbReference type="Proteomes" id="UP001278500">
    <property type="component" value="Unassembled WGS sequence"/>
</dbReference>
<feature type="transmembrane region" description="Helical" evidence="1">
    <location>
        <begin position="47"/>
        <end position="73"/>
    </location>
</feature>
<reference evidence="2" key="1">
    <citation type="journal article" date="2023" name="Mol. Phylogenet. Evol.">
        <title>Genome-scale phylogeny and comparative genomics of the fungal order Sordariales.</title>
        <authorList>
            <person name="Hensen N."/>
            <person name="Bonometti L."/>
            <person name="Westerberg I."/>
            <person name="Brannstrom I.O."/>
            <person name="Guillou S."/>
            <person name="Cros-Aarteil S."/>
            <person name="Calhoun S."/>
            <person name="Haridas S."/>
            <person name="Kuo A."/>
            <person name="Mondo S."/>
            <person name="Pangilinan J."/>
            <person name="Riley R."/>
            <person name="LaButti K."/>
            <person name="Andreopoulos B."/>
            <person name="Lipzen A."/>
            <person name="Chen C."/>
            <person name="Yan M."/>
            <person name="Daum C."/>
            <person name="Ng V."/>
            <person name="Clum A."/>
            <person name="Steindorff A."/>
            <person name="Ohm R.A."/>
            <person name="Martin F."/>
            <person name="Silar P."/>
            <person name="Natvig D.O."/>
            <person name="Lalanne C."/>
            <person name="Gautier V."/>
            <person name="Ament-Velasquez S.L."/>
            <person name="Kruys A."/>
            <person name="Hutchinson M.I."/>
            <person name="Powell A.J."/>
            <person name="Barry K."/>
            <person name="Miller A.N."/>
            <person name="Grigoriev I.V."/>
            <person name="Debuchy R."/>
            <person name="Gladieux P."/>
            <person name="Hiltunen Thoren M."/>
            <person name="Johannesson H."/>
        </authorList>
    </citation>
    <scope>NUCLEOTIDE SEQUENCE</scope>
    <source>
        <strain evidence="2">CBS 560.94</strain>
    </source>
</reference>
<keyword evidence="1" id="KW-1133">Transmembrane helix</keyword>